<keyword evidence="1" id="KW-0689">Ribosomal protein</keyword>
<accession>I9P5H9</accession>
<gene>
    <name evidence="1" type="ORF">AGRI_02568</name>
</gene>
<evidence type="ECO:0000313" key="2">
    <source>
        <dbReference type="Proteomes" id="UP000035062"/>
    </source>
</evidence>
<keyword evidence="1" id="KW-0687">Ribonucleoprotein</keyword>
<dbReference type="PATRIC" id="fig|1195246.3.peg.502"/>
<dbReference type="GO" id="GO:0005840">
    <property type="term" value="C:ribosome"/>
    <property type="evidence" value="ECO:0007669"/>
    <property type="project" value="UniProtKB-KW"/>
</dbReference>
<keyword evidence="2" id="KW-1185">Reference proteome</keyword>
<dbReference type="InterPro" id="IPR021879">
    <property type="entry name" value="VC2046_fam"/>
</dbReference>
<proteinExistence type="predicted"/>
<evidence type="ECO:0000313" key="1">
    <source>
        <dbReference type="EMBL" id="EIW90124.1"/>
    </source>
</evidence>
<organism evidence="1 2">
    <name type="scientific">Alishewanella agri BL06</name>
    <dbReference type="NCBI Taxonomy" id="1195246"/>
    <lineage>
        <taxon>Bacteria</taxon>
        <taxon>Pseudomonadati</taxon>
        <taxon>Pseudomonadota</taxon>
        <taxon>Gammaproteobacteria</taxon>
        <taxon>Alteromonadales</taxon>
        <taxon>Alteromonadaceae</taxon>
        <taxon>Alishewanella</taxon>
    </lineage>
</organism>
<comment type="caution">
    <text evidence="1">The sequence shown here is derived from an EMBL/GenBank/DDBJ whole genome shotgun (WGS) entry which is preliminary data.</text>
</comment>
<name>I9P5H9_9ALTE</name>
<sequence length="160" mass="18200">MQPLINEWQLGSKLNQALQQQHRADFSLWLALLSPAIEEMAAFQTPVSEAKPANSDLYQVLGLVKTRSFGWQQHDTTTLQQQSVAIQHSLAQLKLHSYLQPEPWVLQEDSRKLDSQIIADLDAHCRRRLNSAPIERPATDETALFEILEQLADEPFFTPA</sequence>
<protein>
    <submittedName>
        <fullName evidence="1">30S ribosomal protein S4P</fullName>
    </submittedName>
</protein>
<dbReference type="Proteomes" id="UP000035062">
    <property type="component" value="Unassembled WGS sequence"/>
</dbReference>
<dbReference type="eggNOG" id="ENOG5033CMH">
    <property type="taxonomic scope" value="Bacteria"/>
</dbReference>
<dbReference type="Pfam" id="PF11993">
    <property type="entry name" value="VC2046"/>
    <property type="match status" value="1"/>
</dbReference>
<dbReference type="RefSeq" id="WP_008983459.1">
    <property type="nucleotide sequence ID" value="NZ_AKKU01000004.1"/>
</dbReference>
<dbReference type="EMBL" id="AKKU01000004">
    <property type="protein sequence ID" value="EIW90124.1"/>
    <property type="molecule type" value="Genomic_DNA"/>
</dbReference>
<dbReference type="AlphaFoldDB" id="I9P5H9"/>
<reference evidence="1 2" key="1">
    <citation type="journal article" date="2012" name="J. Bacteriol.">
        <title>Genome Sequence of Pectin-Degrading Alishewanella agri, Isolated from Landfill Soil.</title>
        <authorList>
            <person name="Kim J."/>
            <person name="Jung J."/>
            <person name="Sung J.S."/>
            <person name="Chun J."/>
            <person name="Park W."/>
        </authorList>
    </citation>
    <scope>NUCLEOTIDE SEQUENCE [LARGE SCALE GENOMIC DNA]</scope>
    <source>
        <strain evidence="1 2">BL06</strain>
    </source>
</reference>